<evidence type="ECO:0000313" key="2">
    <source>
        <dbReference type="EMBL" id="QGQ94943.1"/>
    </source>
</evidence>
<dbReference type="RefSeq" id="WP_155699955.1">
    <property type="nucleotide sequence ID" value="NZ_CP034235.1"/>
</dbReference>
<dbReference type="AlphaFoldDB" id="A0A6B8RHE0"/>
<proteinExistence type="predicted"/>
<dbReference type="Proteomes" id="UP000426246">
    <property type="component" value="Chromosome"/>
</dbReference>
<keyword evidence="3" id="KW-1185">Reference proteome</keyword>
<dbReference type="OrthoDB" id="2613807at2"/>
<keyword evidence="1" id="KW-1133">Transmembrane helix</keyword>
<protein>
    <submittedName>
        <fullName evidence="2">Uncharacterized protein</fullName>
    </submittedName>
</protein>
<dbReference type="KEGG" id="ppsc:EHS13_08645"/>
<sequence>MDQWSTFIQDKWILIIVAIVVLFLVMKLVKTFIKWVFVLAIIAAVIYYGSTYAGGLSGLKTTVGNAVADEAKQQITSAIVGEGKDADYVKHTDGSYTVHTKNIKLDGKPGSDDAEVSFMGQSYKVSINKTIQKFIDQAKQNQ</sequence>
<keyword evidence="1" id="KW-0472">Membrane</keyword>
<dbReference type="EMBL" id="CP034235">
    <property type="protein sequence ID" value="QGQ94943.1"/>
    <property type="molecule type" value="Genomic_DNA"/>
</dbReference>
<gene>
    <name evidence="2" type="ORF">EHS13_08645</name>
</gene>
<organism evidence="2 3">
    <name type="scientific">Paenibacillus psychroresistens</name>
    <dbReference type="NCBI Taxonomy" id="1778678"/>
    <lineage>
        <taxon>Bacteria</taxon>
        <taxon>Bacillati</taxon>
        <taxon>Bacillota</taxon>
        <taxon>Bacilli</taxon>
        <taxon>Bacillales</taxon>
        <taxon>Paenibacillaceae</taxon>
        <taxon>Paenibacillus</taxon>
    </lineage>
</organism>
<reference evidence="3" key="1">
    <citation type="submission" date="2018-11" db="EMBL/GenBank/DDBJ databases">
        <title>Complete genome sequence of Paenibacillus sp. ML311-T8.</title>
        <authorList>
            <person name="Nam Y.-D."/>
            <person name="Kang J."/>
            <person name="Chung W.-H."/>
            <person name="Park Y.S."/>
        </authorList>
    </citation>
    <scope>NUCLEOTIDE SEQUENCE [LARGE SCALE GENOMIC DNA]</scope>
    <source>
        <strain evidence="3">ML311-T8</strain>
    </source>
</reference>
<evidence type="ECO:0000256" key="1">
    <source>
        <dbReference type="SAM" id="Phobius"/>
    </source>
</evidence>
<evidence type="ECO:0000313" key="3">
    <source>
        <dbReference type="Proteomes" id="UP000426246"/>
    </source>
</evidence>
<feature type="transmembrane region" description="Helical" evidence="1">
    <location>
        <begin position="12"/>
        <end position="29"/>
    </location>
</feature>
<accession>A0A6B8RHE0</accession>
<keyword evidence="1" id="KW-0812">Transmembrane</keyword>
<feature type="transmembrane region" description="Helical" evidence="1">
    <location>
        <begin position="35"/>
        <end position="53"/>
    </location>
</feature>
<name>A0A6B8RHE0_9BACL</name>